<evidence type="ECO:0000256" key="1">
    <source>
        <dbReference type="ARBA" id="ARBA00005253"/>
    </source>
</evidence>
<dbReference type="Gene3D" id="3.10.110.10">
    <property type="entry name" value="Ubiquitin Conjugating Enzyme"/>
    <property type="match status" value="1"/>
</dbReference>
<dbReference type="SMART" id="SM00054">
    <property type="entry name" value="EFh"/>
    <property type="match status" value="5"/>
</dbReference>
<dbReference type="GO" id="GO:0005509">
    <property type="term" value="F:calcium ion binding"/>
    <property type="evidence" value="ECO:0007669"/>
    <property type="project" value="InterPro"/>
</dbReference>
<dbReference type="PANTHER" id="PTHR23048:SF0">
    <property type="entry name" value="CALMODULIN LIKE 3"/>
    <property type="match status" value="1"/>
</dbReference>
<dbReference type="InterPro" id="IPR000608">
    <property type="entry name" value="UBC"/>
</dbReference>
<evidence type="ECO:0000256" key="2">
    <source>
        <dbReference type="ARBA" id="ARBA00020786"/>
    </source>
</evidence>
<keyword evidence="4" id="KW-0106">Calcium</keyword>
<feature type="domain" description="UBC core" evidence="6">
    <location>
        <begin position="533"/>
        <end position="696"/>
    </location>
</feature>
<dbReference type="SMART" id="SM00212">
    <property type="entry name" value="UBCc"/>
    <property type="match status" value="1"/>
</dbReference>
<proteinExistence type="inferred from homology"/>
<dbReference type="PANTHER" id="PTHR23048">
    <property type="entry name" value="MYOSIN LIGHT CHAIN 1, 3"/>
    <property type="match status" value="1"/>
</dbReference>
<feature type="domain" description="EF-hand" evidence="7">
    <location>
        <begin position="445"/>
        <end position="480"/>
    </location>
</feature>
<evidence type="ECO:0000313" key="9">
    <source>
        <dbReference type="Proteomes" id="UP001165065"/>
    </source>
</evidence>
<accession>A0A9W7LCC7</accession>
<dbReference type="InterPro" id="IPR011992">
    <property type="entry name" value="EF-hand-dom_pair"/>
</dbReference>
<keyword evidence="9" id="KW-1185">Reference proteome</keyword>
<organism evidence="8 9">
    <name type="scientific">Triparma columacea</name>
    <dbReference type="NCBI Taxonomy" id="722753"/>
    <lineage>
        <taxon>Eukaryota</taxon>
        <taxon>Sar</taxon>
        <taxon>Stramenopiles</taxon>
        <taxon>Ochrophyta</taxon>
        <taxon>Bolidophyceae</taxon>
        <taxon>Parmales</taxon>
        <taxon>Triparmaceae</taxon>
        <taxon>Triparma</taxon>
    </lineage>
</organism>
<feature type="region of interest" description="Disordered" evidence="5">
    <location>
        <begin position="94"/>
        <end position="125"/>
    </location>
</feature>
<dbReference type="OrthoDB" id="190019at2759"/>
<sequence>MKRTRPTFEMKAKAKLCRMVNPPSEDAGPWYCPQQYRKLMSKRQLSAIRNMFEQMSNTLKEEHAEFVKRKAARMERARIRREMMEDASFMDSVSLTSSQAADQNKNITTNWDDDDDDDDTDIDTDYGATTVASESLVADSELNDDETFLSQKTSKSAKSESTAPLLVFDFILKPPLPPCCISEACLAYDITHLTPTEIPYWIQESWDKAEAEKLAGLYGGSGGGAAAKAAAESDEEEDEGDNIDFDKELDFGPNKMSTRYLPKLLEACGEDMTSKETKRLAKHLDTDKSGGITFLSFIAWMYRLKLSRKNWGGRICITDDAPLPRCCSNPACKAHLERPTAADDDEEEEKQHHIMWSVFARHDDDGSGELSMDEVRAIMEDHNIEYDEHKLVTTFDKYDLDHSHMLEFEEFCSLMDDLDAKNQIVQKRKDAYALPEHMQGWFGPVKLEDFKTQFGMFDDNGDGTVDGNELRAVLRALGTELSHDQVAELIETIDSDKSGVIEFPEFVTLMRKIERGEVDVGDSGLAQAVMGSKPAVKLRNEVDAFNADPIEGIRLRVMKKPLKPPTAECIIDGPRYTPYEGYYLILKLAVPDDYPFSPPRLRFSHRILHINVDMMLDGSCTMPQVTKLWDGGWDIRMLVGYVKDLLKRPDTRLLPENIREKYGNLPGLPMGYENDYGVDDKGLEDEAKKRKEEGAGVEEVNEMFVNPFELEKPVYPVEHSKPEHDLRSGGANSSSNGGFLDRAFNLFLERPAKFKAQAQEFCRRECKKIGENSNGDFVEEGAIIIA</sequence>
<evidence type="ECO:0000259" key="6">
    <source>
        <dbReference type="PROSITE" id="PS50127"/>
    </source>
</evidence>
<comment type="similarity">
    <text evidence="1">Belongs to the centrin family.</text>
</comment>
<evidence type="ECO:0000256" key="3">
    <source>
        <dbReference type="ARBA" id="ARBA00022737"/>
    </source>
</evidence>
<dbReference type="InterPro" id="IPR016135">
    <property type="entry name" value="UBQ-conjugating_enzyme/RWD"/>
</dbReference>
<evidence type="ECO:0000313" key="8">
    <source>
        <dbReference type="EMBL" id="GMI45970.1"/>
    </source>
</evidence>
<evidence type="ECO:0000259" key="7">
    <source>
        <dbReference type="PROSITE" id="PS50222"/>
    </source>
</evidence>
<dbReference type="InterPro" id="IPR018247">
    <property type="entry name" value="EF_Hand_1_Ca_BS"/>
</dbReference>
<gene>
    <name evidence="8" type="ORF">TrCOL_g675</name>
</gene>
<dbReference type="FunFam" id="1.10.238.10:FF:000178">
    <property type="entry name" value="Calmodulin-2 A"/>
    <property type="match status" value="1"/>
</dbReference>
<protein>
    <recommendedName>
        <fullName evidence="2">Calmodulin</fullName>
    </recommendedName>
</protein>
<feature type="domain" description="EF-hand" evidence="7">
    <location>
        <begin position="481"/>
        <end position="516"/>
    </location>
</feature>
<feature type="domain" description="EF-hand" evidence="7">
    <location>
        <begin position="272"/>
        <end position="307"/>
    </location>
</feature>
<dbReference type="PROSITE" id="PS00018">
    <property type="entry name" value="EF_HAND_1"/>
    <property type="match status" value="4"/>
</dbReference>
<name>A0A9W7LCC7_9STRA</name>
<feature type="compositionally biased region" description="Polar residues" evidence="5">
    <location>
        <begin position="94"/>
        <end position="110"/>
    </location>
</feature>
<dbReference type="CDD" id="cd00195">
    <property type="entry name" value="UBCc_UEV"/>
    <property type="match status" value="1"/>
</dbReference>
<feature type="domain" description="EF-hand" evidence="7">
    <location>
        <begin position="386"/>
        <end position="421"/>
    </location>
</feature>
<evidence type="ECO:0000256" key="5">
    <source>
        <dbReference type="SAM" id="MobiDB-lite"/>
    </source>
</evidence>
<reference evidence="9" key="1">
    <citation type="journal article" date="2023" name="Commun. Biol.">
        <title>Genome analysis of Parmales, the sister group of diatoms, reveals the evolutionary specialization of diatoms from phago-mixotrophs to photoautotrophs.</title>
        <authorList>
            <person name="Ban H."/>
            <person name="Sato S."/>
            <person name="Yoshikawa S."/>
            <person name="Yamada K."/>
            <person name="Nakamura Y."/>
            <person name="Ichinomiya M."/>
            <person name="Sato N."/>
            <person name="Blanc-Mathieu R."/>
            <person name="Endo H."/>
            <person name="Kuwata A."/>
            <person name="Ogata H."/>
        </authorList>
    </citation>
    <scope>NUCLEOTIDE SEQUENCE [LARGE SCALE GENOMIC DNA]</scope>
</reference>
<dbReference type="PROSITE" id="PS50127">
    <property type="entry name" value="UBC_2"/>
    <property type="match status" value="1"/>
</dbReference>
<feature type="domain" description="EF-hand" evidence="7">
    <location>
        <begin position="350"/>
        <end position="385"/>
    </location>
</feature>
<keyword evidence="3" id="KW-0677">Repeat</keyword>
<dbReference type="Pfam" id="PF13499">
    <property type="entry name" value="EF-hand_7"/>
    <property type="match status" value="2"/>
</dbReference>
<dbReference type="GO" id="GO:0016460">
    <property type="term" value="C:myosin II complex"/>
    <property type="evidence" value="ECO:0007669"/>
    <property type="project" value="TreeGrafter"/>
</dbReference>
<dbReference type="CDD" id="cd00051">
    <property type="entry name" value="EFh"/>
    <property type="match status" value="1"/>
</dbReference>
<dbReference type="SUPFAM" id="SSF54495">
    <property type="entry name" value="UBC-like"/>
    <property type="match status" value="1"/>
</dbReference>
<dbReference type="PROSITE" id="PS50222">
    <property type="entry name" value="EF_HAND_2"/>
    <property type="match status" value="5"/>
</dbReference>
<comment type="caution">
    <text evidence="8">The sequence shown here is derived from an EMBL/GenBank/DDBJ whole genome shotgun (WGS) entry which is preliminary data.</text>
</comment>
<dbReference type="InterPro" id="IPR002048">
    <property type="entry name" value="EF_hand_dom"/>
</dbReference>
<dbReference type="EMBL" id="BRYA01000273">
    <property type="protein sequence ID" value="GMI45970.1"/>
    <property type="molecule type" value="Genomic_DNA"/>
</dbReference>
<dbReference type="SUPFAM" id="SSF47473">
    <property type="entry name" value="EF-hand"/>
    <property type="match status" value="2"/>
</dbReference>
<feature type="region of interest" description="Disordered" evidence="5">
    <location>
        <begin position="226"/>
        <end position="248"/>
    </location>
</feature>
<evidence type="ECO:0000256" key="4">
    <source>
        <dbReference type="ARBA" id="ARBA00022837"/>
    </source>
</evidence>
<dbReference type="AlphaFoldDB" id="A0A9W7LCC7"/>
<feature type="compositionally biased region" description="Acidic residues" evidence="5">
    <location>
        <begin position="111"/>
        <end position="124"/>
    </location>
</feature>
<dbReference type="Pfam" id="PF00179">
    <property type="entry name" value="UQ_con"/>
    <property type="match status" value="1"/>
</dbReference>
<dbReference type="InterPro" id="IPR050230">
    <property type="entry name" value="CALM/Myosin/TropC-like"/>
</dbReference>
<feature type="compositionally biased region" description="Acidic residues" evidence="5">
    <location>
        <begin position="232"/>
        <end position="243"/>
    </location>
</feature>
<dbReference type="Proteomes" id="UP001165065">
    <property type="component" value="Unassembled WGS sequence"/>
</dbReference>
<dbReference type="Gene3D" id="1.10.238.10">
    <property type="entry name" value="EF-hand"/>
    <property type="match status" value="3"/>
</dbReference>